<dbReference type="SMART" id="SM00343">
    <property type="entry name" value="ZnF_C2HC"/>
    <property type="match status" value="2"/>
</dbReference>
<dbReference type="AlphaFoldDB" id="A0A164FTF0"/>
<dbReference type="EMBL" id="LRGB01018245">
    <property type="protein sequence ID" value="KZR98142.1"/>
    <property type="molecule type" value="Genomic_DNA"/>
</dbReference>
<keyword evidence="3" id="KW-1185">Reference proteome</keyword>
<dbReference type="Proteomes" id="UP000076858">
    <property type="component" value="Unassembled WGS sequence"/>
</dbReference>
<dbReference type="InterPro" id="IPR001878">
    <property type="entry name" value="Znf_CCHC"/>
</dbReference>
<reference evidence="2 3" key="1">
    <citation type="submission" date="2016-03" db="EMBL/GenBank/DDBJ databases">
        <title>EvidentialGene: Evidence-directed Construction of Genes on Genomes.</title>
        <authorList>
            <person name="Gilbert D.G."/>
            <person name="Choi J.-H."/>
            <person name="Mockaitis K."/>
            <person name="Colbourne J."/>
            <person name="Pfrender M."/>
        </authorList>
    </citation>
    <scope>NUCLEOTIDE SEQUENCE [LARGE SCALE GENOMIC DNA]</scope>
    <source>
        <strain evidence="2 3">Xinb3</strain>
        <tissue evidence="2">Complete organism</tissue>
    </source>
</reference>
<proteinExistence type="predicted"/>
<feature type="non-terminal residue" evidence="2">
    <location>
        <position position="450"/>
    </location>
</feature>
<dbReference type="PANTHER" id="PTHR33198">
    <property type="entry name" value="ANK_REP_REGION DOMAIN-CONTAINING PROTEIN-RELATED"/>
    <property type="match status" value="1"/>
</dbReference>
<feature type="domain" description="CCHC-type" evidence="1">
    <location>
        <begin position="169"/>
        <end position="186"/>
    </location>
</feature>
<accession>A0A164FTF0</accession>
<protein>
    <recommendedName>
        <fullName evidence="1">CCHC-type domain-containing protein</fullName>
    </recommendedName>
</protein>
<comment type="caution">
    <text evidence="2">The sequence shown here is derived from an EMBL/GenBank/DDBJ whole genome shotgun (WGS) entry which is preliminary data.</text>
</comment>
<gene>
    <name evidence="2" type="ORF">APZ42_006572</name>
</gene>
<dbReference type="GO" id="GO:0008270">
    <property type="term" value="F:zinc ion binding"/>
    <property type="evidence" value="ECO:0007669"/>
    <property type="project" value="InterPro"/>
</dbReference>
<organism evidence="2 3">
    <name type="scientific">Daphnia magna</name>
    <dbReference type="NCBI Taxonomy" id="35525"/>
    <lineage>
        <taxon>Eukaryota</taxon>
        <taxon>Metazoa</taxon>
        <taxon>Ecdysozoa</taxon>
        <taxon>Arthropoda</taxon>
        <taxon>Crustacea</taxon>
        <taxon>Branchiopoda</taxon>
        <taxon>Diplostraca</taxon>
        <taxon>Cladocera</taxon>
        <taxon>Anomopoda</taxon>
        <taxon>Daphniidae</taxon>
        <taxon>Daphnia</taxon>
    </lineage>
</organism>
<dbReference type="InterPro" id="IPR043502">
    <property type="entry name" value="DNA/RNA_pol_sf"/>
</dbReference>
<dbReference type="SUPFAM" id="SSF56672">
    <property type="entry name" value="DNA/RNA polymerases"/>
    <property type="match status" value="1"/>
</dbReference>
<evidence type="ECO:0000259" key="1">
    <source>
        <dbReference type="SMART" id="SM00343"/>
    </source>
</evidence>
<dbReference type="Gene3D" id="3.10.10.10">
    <property type="entry name" value="HIV Type 1 Reverse Transcriptase, subunit A, domain 1"/>
    <property type="match status" value="1"/>
</dbReference>
<dbReference type="PANTHER" id="PTHR33198:SF21">
    <property type="entry name" value="RETROTRANSPOSON GAG DOMAIN-CONTAINING PROTEIN"/>
    <property type="match status" value="1"/>
</dbReference>
<evidence type="ECO:0000313" key="2">
    <source>
        <dbReference type="EMBL" id="KZR98142.1"/>
    </source>
</evidence>
<name>A0A164FTF0_9CRUS</name>
<dbReference type="GO" id="GO:0071897">
    <property type="term" value="P:DNA biosynthetic process"/>
    <property type="evidence" value="ECO:0007669"/>
    <property type="project" value="UniProtKB-ARBA"/>
</dbReference>
<evidence type="ECO:0000313" key="3">
    <source>
        <dbReference type="Proteomes" id="UP000076858"/>
    </source>
</evidence>
<feature type="domain" description="CCHC-type" evidence="1">
    <location>
        <begin position="190"/>
        <end position="206"/>
    </location>
</feature>
<dbReference type="OrthoDB" id="6342757at2759"/>
<dbReference type="STRING" id="35525.A0A164FTF0"/>
<dbReference type="GO" id="GO:0003676">
    <property type="term" value="F:nucleic acid binding"/>
    <property type="evidence" value="ECO:0007669"/>
    <property type="project" value="InterPro"/>
</dbReference>
<sequence length="450" mass="48676">MGLAAAELKDADIIIGKLQERCNAGRNCHVWRQKFSSRVQRAAESADSLLSDLRDLARKCEFEKDCCAACQNTRVLGQVVFGVFDDEVRRKLLEQGATLTLDMALTTLRTSEATRLQASTIKQGGAPPIHQLKTPAAKLLMGKPVFQHRDQQRGRPAARWHPPGTKPYGCWNCGSTNRHAKEDCPAFGKECQGCHKMGHFQTVCTQGSSSTTKPEMAGSITIHSIIPDDMVQLGVSPASSNSTIFIRVLPDSGASIDTIPAAMFWSHFQHVPLIDGGPNAVTATGAVISSLGHFPATLSWSSGSIHPVTTSIHVLRDLQQPVLSKASQKLFGMLPAQYQHCCGLAAITSPSLTAPLPVHDVKSTLDDLMGECPLIFDGVCRPMRGPPCHFQLKEGAVPSAIRGSRSIAVPLMPRVKQELDSLEDQGIISKVPEPTLWVHPIVIVPKDDGE</sequence>